<evidence type="ECO:0000313" key="2">
    <source>
        <dbReference type="EMBL" id="MPC46633.1"/>
    </source>
</evidence>
<feature type="region of interest" description="Disordered" evidence="1">
    <location>
        <begin position="39"/>
        <end position="65"/>
    </location>
</feature>
<proteinExistence type="predicted"/>
<evidence type="ECO:0000256" key="1">
    <source>
        <dbReference type="SAM" id="MobiDB-lite"/>
    </source>
</evidence>
<reference evidence="2 3" key="1">
    <citation type="submission" date="2019-05" db="EMBL/GenBank/DDBJ databases">
        <title>Another draft genome of Portunus trituberculatus and its Hox gene families provides insights of decapod evolution.</title>
        <authorList>
            <person name="Jeong J.-H."/>
            <person name="Song I."/>
            <person name="Kim S."/>
            <person name="Choi T."/>
            <person name="Kim D."/>
            <person name="Ryu S."/>
            <person name="Kim W."/>
        </authorList>
    </citation>
    <scope>NUCLEOTIDE SEQUENCE [LARGE SCALE GENOMIC DNA]</scope>
    <source>
        <tissue evidence="2">Muscle</tissue>
    </source>
</reference>
<name>A0A5B7FNJ6_PORTR</name>
<keyword evidence="3" id="KW-1185">Reference proteome</keyword>
<gene>
    <name evidence="2" type="ORF">E2C01_040357</name>
</gene>
<dbReference type="AlphaFoldDB" id="A0A5B7FNJ6"/>
<dbReference type="EMBL" id="VSRR010007305">
    <property type="protein sequence ID" value="MPC46633.1"/>
    <property type="molecule type" value="Genomic_DNA"/>
</dbReference>
<comment type="caution">
    <text evidence="2">The sequence shown here is derived from an EMBL/GenBank/DDBJ whole genome shotgun (WGS) entry which is preliminary data.</text>
</comment>
<protein>
    <submittedName>
        <fullName evidence="2">Uncharacterized protein</fullName>
    </submittedName>
</protein>
<dbReference type="Proteomes" id="UP000324222">
    <property type="component" value="Unassembled WGS sequence"/>
</dbReference>
<evidence type="ECO:0000313" key="3">
    <source>
        <dbReference type="Proteomes" id="UP000324222"/>
    </source>
</evidence>
<organism evidence="2 3">
    <name type="scientific">Portunus trituberculatus</name>
    <name type="common">Swimming crab</name>
    <name type="synonym">Neptunus trituberculatus</name>
    <dbReference type="NCBI Taxonomy" id="210409"/>
    <lineage>
        <taxon>Eukaryota</taxon>
        <taxon>Metazoa</taxon>
        <taxon>Ecdysozoa</taxon>
        <taxon>Arthropoda</taxon>
        <taxon>Crustacea</taxon>
        <taxon>Multicrustacea</taxon>
        <taxon>Malacostraca</taxon>
        <taxon>Eumalacostraca</taxon>
        <taxon>Eucarida</taxon>
        <taxon>Decapoda</taxon>
        <taxon>Pleocyemata</taxon>
        <taxon>Brachyura</taxon>
        <taxon>Eubrachyura</taxon>
        <taxon>Portunoidea</taxon>
        <taxon>Portunidae</taxon>
        <taxon>Portuninae</taxon>
        <taxon>Portunus</taxon>
    </lineage>
</organism>
<accession>A0A5B7FNJ6</accession>
<sequence length="65" mass="7218">MCLTPLTMTILGRVRGHDTRPRYIWLGGRVANTVLHNPQCERSIPKPPNLHSPHELGNGAQQALP</sequence>